<dbReference type="Gene3D" id="3.40.190.10">
    <property type="entry name" value="Periplasmic binding protein-like II"/>
    <property type="match status" value="1"/>
</dbReference>
<comment type="caution">
    <text evidence="2">The sequence shown here is derived from an EMBL/GenBank/DDBJ whole genome shotgun (WGS) entry which is preliminary data.</text>
</comment>
<dbReference type="AlphaFoldDB" id="A0A135Z4A7"/>
<dbReference type="InterPro" id="IPR039424">
    <property type="entry name" value="SBP_5"/>
</dbReference>
<dbReference type="PIRSF" id="PIRSF002741">
    <property type="entry name" value="MppA"/>
    <property type="match status" value="1"/>
</dbReference>
<reference evidence="2 3" key="1">
    <citation type="submission" date="2016-02" db="EMBL/GenBank/DDBJ databases">
        <authorList>
            <person name="Wen L."/>
            <person name="He K."/>
            <person name="Yang H."/>
        </authorList>
    </citation>
    <scope>NUCLEOTIDE SEQUENCE [LARGE SCALE GENOMIC DNA]</scope>
    <source>
        <strain evidence="2 3">CMW7778B</strain>
    </source>
</reference>
<evidence type="ECO:0000259" key="1">
    <source>
        <dbReference type="Pfam" id="PF00496"/>
    </source>
</evidence>
<dbReference type="Proteomes" id="UP000070505">
    <property type="component" value="Unassembled WGS sequence"/>
</dbReference>
<sequence length="506" mass="56338">MWIPWVVFSLVSLILLALMWFGWQVMNGRPIIPSSIDSFMPINGKAVTIGLRTAPKSLDIRNDNSDELQQALLENVYETLVNRDENNELKPGLAESWNVSSDGLKYTFNLRHGVTFSNGVVLDSKAVLQSLKQGITSRYPGYEALENIKLIDNTDAYTLKIALNSPDPLLLRRLAGRAGIVYDTGALINYSNNALGSGPFVVSSYKKDDSLVLRCNNKYWGTRAKLGGIILKYFKDDASLTNAMSSGSIQMAIPLDGADNNRLATLPQVSLVKGKSTRVQIVAFNNDIHSVFNENWIRIAASYAIDSKWAIDADANGGVQVGGPIDPLSPGYEDLTNVLPFDKVQARKHFSYFYPRYYRTMVLLVPKNKVDLGKKIADAVSSGARAKVDLQILDQSEIENRIRDHKYDMALSSINHTLDIDTFVRIDSPYLFQKHDSQEAYSNAISSPNVAGYLANIKKYARNLSENAPIKWLYAKNSVVAVKSNIEGYPKNMTDQLLPLRDLNEK</sequence>
<dbReference type="Pfam" id="PF00496">
    <property type="entry name" value="SBP_bac_5"/>
    <property type="match status" value="1"/>
</dbReference>
<dbReference type="Gene3D" id="3.90.76.10">
    <property type="entry name" value="Dipeptide-binding Protein, Domain 1"/>
    <property type="match status" value="1"/>
</dbReference>
<feature type="domain" description="Solute-binding protein family 5" evidence="1">
    <location>
        <begin position="88"/>
        <end position="415"/>
    </location>
</feature>
<dbReference type="Gene3D" id="3.10.105.10">
    <property type="entry name" value="Dipeptide-binding Protein, Domain 3"/>
    <property type="match status" value="1"/>
</dbReference>
<dbReference type="EMBL" id="LSRC01000045">
    <property type="protein sequence ID" value="KXI16457.1"/>
    <property type="molecule type" value="Genomic_DNA"/>
</dbReference>
<proteinExistence type="predicted"/>
<dbReference type="GO" id="GO:0043190">
    <property type="term" value="C:ATP-binding cassette (ABC) transporter complex"/>
    <property type="evidence" value="ECO:0007669"/>
    <property type="project" value="InterPro"/>
</dbReference>
<dbReference type="SUPFAM" id="SSF53850">
    <property type="entry name" value="Periplasmic binding protein-like II"/>
    <property type="match status" value="1"/>
</dbReference>
<dbReference type="GO" id="GO:0042597">
    <property type="term" value="C:periplasmic space"/>
    <property type="evidence" value="ECO:0007669"/>
    <property type="project" value="UniProtKB-ARBA"/>
</dbReference>
<evidence type="ECO:0000313" key="3">
    <source>
        <dbReference type="Proteomes" id="UP000070505"/>
    </source>
</evidence>
<protein>
    <submittedName>
        <fullName evidence="2">ABC transporter, substrate-binding protein, family 5</fullName>
    </submittedName>
</protein>
<gene>
    <name evidence="2" type="ORF">HMPREF3230_01068</name>
</gene>
<dbReference type="InterPro" id="IPR000914">
    <property type="entry name" value="SBP_5_dom"/>
</dbReference>
<dbReference type="GO" id="GO:1904680">
    <property type="term" value="F:peptide transmembrane transporter activity"/>
    <property type="evidence" value="ECO:0007669"/>
    <property type="project" value="TreeGrafter"/>
</dbReference>
<dbReference type="GO" id="GO:0015833">
    <property type="term" value="P:peptide transport"/>
    <property type="evidence" value="ECO:0007669"/>
    <property type="project" value="TreeGrafter"/>
</dbReference>
<name>A0A135Z4A7_GARVA</name>
<dbReference type="PATRIC" id="fig|2702.101.peg.1055"/>
<dbReference type="PANTHER" id="PTHR30290">
    <property type="entry name" value="PERIPLASMIC BINDING COMPONENT OF ABC TRANSPORTER"/>
    <property type="match status" value="1"/>
</dbReference>
<organism evidence="2 3">
    <name type="scientific">Gardnerella vaginalis</name>
    <dbReference type="NCBI Taxonomy" id="2702"/>
    <lineage>
        <taxon>Bacteria</taxon>
        <taxon>Bacillati</taxon>
        <taxon>Actinomycetota</taxon>
        <taxon>Actinomycetes</taxon>
        <taxon>Bifidobacteriales</taxon>
        <taxon>Bifidobacteriaceae</taxon>
        <taxon>Gardnerella</taxon>
    </lineage>
</organism>
<evidence type="ECO:0000313" key="2">
    <source>
        <dbReference type="EMBL" id="KXI16457.1"/>
    </source>
</evidence>
<accession>A0A135Z4A7</accession>
<dbReference type="InterPro" id="IPR030678">
    <property type="entry name" value="Peptide/Ni-bd"/>
</dbReference>